<proteinExistence type="predicted"/>
<sequence>MSPNHFESENKERWERLQQMLDKVEKKGAKENAGVEELPTLFRQVCHDLSLAQHRMYGTRLTDKLNALAITGYRVLERRISGGWERFADMALREFPRAVQQERGLFWFCMAMFWGPFLFLAIWTPHDPEWAMAILGPEGMISMEMMYGNGTSPMDYMREEFGSNFAMFGFYIWNNVSIDLRTFAGGLLGGVGSIVIMLFNGAHIGAATGYVHHACNPETFYSFTAGHSAPELMGVVISGMAGMRLGLSIVKPGPYDRKTALVLGGRKAFVLILGAVMMTSFAAVIEGFWSANPMAPAIKYSFGAVMWAGTLAYLFLCGRQRDEA</sequence>
<feature type="transmembrane region" description="Helical" evidence="1">
    <location>
        <begin position="270"/>
        <end position="291"/>
    </location>
</feature>
<dbReference type="Pfam" id="PF01944">
    <property type="entry name" value="SpoIIM"/>
    <property type="match status" value="1"/>
</dbReference>
<evidence type="ECO:0000313" key="2">
    <source>
        <dbReference type="EMBL" id="GEP44679.1"/>
    </source>
</evidence>
<evidence type="ECO:0000256" key="1">
    <source>
        <dbReference type="SAM" id="Phobius"/>
    </source>
</evidence>
<dbReference type="RefSeq" id="WP_146852863.1">
    <property type="nucleotide sequence ID" value="NZ_BKAG01000034.1"/>
</dbReference>
<keyword evidence="1" id="KW-0472">Membrane</keyword>
<dbReference type="OrthoDB" id="9792847at2"/>
<dbReference type="Proteomes" id="UP000321577">
    <property type="component" value="Unassembled WGS sequence"/>
</dbReference>
<feature type="transmembrane region" description="Helical" evidence="1">
    <location>
        <begin position="187"/>
        <end position="212"/>
    </location>
</feature>
<keyword evidence="1" id="KW-1133">Transmembrane helix</keyword>
<dbReference type="PANTHER" id="PTHR35337:SF1">
    <property type="entry name" value="SLR1478 PROTEIN"/>
    <property type="match status" value="1"/>
</dbReference>
<keyword evidence="1" id="KW-0812">Transmembrane</keyword>
<keyword evidence="3" id="KW-1185">Reference proteome</keyword>
<comment type="caution">
    <text evidence="2">The sequence shown here is derived from an EMBL/GenBank/DDBJ whole genome shotgun (WGS) entry which is preliminary data.</text>
</comment>
<gene>
    <name evidence="2" type="ORF">BGE01nite_39700</name>
</gene>
<dbReference type="EMBL" id="BKAG01000034">
    <property type="protein sequence ID" value="GEP44679.1"/>
    <property type="molecule type" value="Genomic_DNA"/>
</dbReference>
<name>A0A512MD69_9BACT</name>
<dbReference type="InterPro" id="IPR002798">
    <property type="entry name" value="SpoIIM-like"/>
</dbReference>
<feature type="transmembrane region" description="Helical" evidence="1">
    <location>
        <begin position="105"/>
        <end position="124"/>
    </location>
</feature>
<dbReference type="PANTHER" id="PTHR35337">
    <property type="entry name" value="SLR1478 PROTEIN"/>
    <property type="match status" value="1"/>
</dbReference>
<feature type="transmembrane region" description="Helical" evidence="1">
    <location>
        <begin position="297"/>
        <end position="316"/>
    </location>
</feature>
<feature type="transmembrane region" description="Helical" evidence="1">
    <location>
        <begin position="232"/>
        <end position="250"/>
    </location>
</feature>
<reference evidence="2 3" key="1">
    <citation type="submission" date="2019-07" db="EMBL/GenBank/DDBJ databases">
        <title>Whole genome shotgun sequence of Brevifollis gellanilyticus NBRC 108608.</title>
        <authorList>
            <person name="Hosoyama A."/>
            <person name="Uohara A."/>
            <person name="Ohji S."/>
            <person name="Ichikawa N."/>
        </authorList>
    </citation>
    <scope>NUCLEOTIDE SEQUENCE [LARGE SCALE GENOMIC DNA]</scope>
    <source>
        <strain evidence="2 3">NBRC 108608</strain>
    </source>
</reference>
<accession>A0A512MD69</accession>
<evidence type="ECO:0000313" key="3">
    <source>
        <dbReference type="Proteomes" id="UP000321577"/>
    </source>
</evidence>
<protein>
    <submittedName>
        <fullName evidence="2">Membrane protein</fullName>
    </submittedName>
</protein>
<dbReference type="AlphaFoldDB" id="A0A512MD69"/>
<organism evidence="2 3">
    <name type="scientific">Brevifollis gellanilyticus</name>
    <dbReference type="NCBI Taxonomy" id="748831"/>
    <lineage>
        <taxon>Bacteria</taxon>
        <taxon>Pseudomonadati</taxon>
        <taxon>Verrucomicrobiota</taxon>
        <taxon>Verrucomicrobiia</taxon>
        <taxon>Verrucomicrobiales</taxon>
        <taxon>Verrucomicrobiaceae</taxon>
    </lineage>
</organism>